<comment type="caution">
    <text evidence="1">The sequence shown here is derived from an EMBL/GenBank/DDBJ whole genome shotgun (WGS) entry which is preliminary data.</text>
</comment>
<protein>
    <submittedName>
        <fullName evidence="1">Uncharacterized protein</fullName>
    </submittedName>
</protein>
<dbReference type="OrthoDB" id="677448at2"/>
<gene>
    <name evidence="1" type="ORF">FAZ15_21065</name>
</gene>
<dbReference type="Proteomes" id="UP000306808">
    <property type="component" value="Unassembled WGS sequence"/>
</dbReference>
<evidence type="ECO:0000313" key="1">
    <source>
        <dbReference type="EMBL" id="TJZ50844.1"/>
    </source>
</evidence>
<organism evidence="1 2">
    <name type="scientific">Sphingobacterium olei</name>
    <dbReference type="NCBI Taxonomy" id="2571155"/>
    <lineage>
        <taxon>Bacteria</taxon>
        <taxon>Pseudomonadati</taxon>
        <taxon>Bacteroidota</taxon>
        <taxon>Sphingobacteriia</taxon>
        <taxon>Sphingobacteriales</taxon>
        <taxon>Sphingobacteriaceae</taxon>
        <taxon>Sphingobacterium</taxon>
    </lineage>
</organism>
<proteinExistence type="predicted"/>
<sequence>MKEINTYHDELGGNKLPEALRVNPFAVPPDYFRAQESTILSLVKLEKLAVQNENGVIPDGYFEKLQDNILAKVVEQKLKDQVSATGFKVPEHYFEESAYQIQSKLFEETLRSQVITTGFTIPVDYADVAEDTILNRIVEEQLKATVNRDGYEVPADYFETLAQDIISNIAVEKLKAKVTETGYGVPVEYFDRLSEKTLMMSAHANSQENVVKVLTLPTEKGTTVTPLLSRKRWASYTAAAAVTAIISIGSYFSFNQQDNTASSEGISLSGIPDEAIASYLAQVSDANDLVFFSEYLDIPENVEIGNQVKDNDIEEYLNYML</sequence>
<keyword evidence="2" id="KW-1185">Reference proteome</keyword>
<reference evidence="1 2" key="1">
    <citation type="submission" date="2019-04" db="EMBL/GenBank/DDBJ databases">
        <title>Sphingobacterium olei sp. nov., isolated from oil-contaminated soil.</title>
        <authorList>
            <person name="Liu B."/>
        </authorList>
    </citation>
    <scope>NUCLEOTIDE SEQUENCE [LARGE SCALE GENOMIC DNA]</scope>
    <source>
        <strain evidence="1 2">HAL-9</strain>
    </source>
</reference>
<dbReference type="AlphaFoldDB" id="A0A4U0NLH3"/>
<name>A0A4U0NLH3_9SPHI</name>
<evidence type="ECO:0000313" key="2">
    <source>
        <dbReference type="Proteomes" id="UP000306808"/>
    </source>
</evidence>
<accession>A0A4U0NLH3</accession>
<dbReference type="EMBL" id="SUME01000012">
    <property type="protein sequence ID" value="TJZ50844.1"/>
    <property type="molecule type" value="Genomic_DNA"/>
</dbReference>